<reference evidence="2 4" key="2">
    <citation type="submission" date="2018-07" db="EMBL/GenBank/DDBJ databases">
        <title>Complete genome of the Arcobacter trophiarum type strain LMG 25534.</title>
        <authorList>
            <person name="Miller W.G."/>
            <person name="Yee E."/>
        </authorList>
    </citation>
    <scope>NUCLEOTIDE SEQUENCE [LARGE SCALE GENOMIC DNA]</scope>
    <source>
        <strain evidence="2 4">LMG 25534</strain>
    </source>
</reference>
<sequence length="147" mass="16997">MEVIYPYANLIHLVLAIVFLGYVFTDIILISKLKEKINDEDKKKITKFLQEKTFRIFPISLLVIILTGGMMISKYINSNSGFFETPLQQLLIIKVVLASIIALGVLYNLFIKFTKRAKHPFMQNHFHKVVLILGFFIVILAKFMFVV</sequence>
<feature type="transmembrane region" description="Helical" evidence="1">
    <location>
        <begin position="12"/>
        <end position="33"/>
    </location>
</feature>
<dbReference type="Proteomes" id="UP000254504">
    <property type="component" value="Chromosome"/>
</dbReference>
<dbReference type="EMBL" id="CP031367">
    <property type="protein sequence ID" value="AXK49001.1"/>
    <property type="molecule type" value="Genomic_DNA"/>
</dbReference>
<protein>
    <submittedName>
        <fullName evidence="2">Membrane protein</fullName>
    </submittedName>
</protein>
<feature type="transmembrane region" description="Helical" evidence="1">
    <location>
        <begin position="88"/>
        <end position="109"/>
    </location>
</feature>
<name>A0AAD0QJS8_9BACT</name>
<evidence type="ECO:0000256" key="1">
    <source>
        <dbReference type="SAM" id="Phobius"/>
    </source>
</evidence>
<feature type="transmembrane region" description="Helical" evidence="1">
    <location>
        <begin position="54"/>
        <end position="76"/>
    </location>
</feature>
<evidence type="ECO:0000313" key="3">
    <source>
        <dbReference type="EMBL" id="RXJ92731.1"/>
    </source>
</evidence>
<proteinExistence type="predicted"/>
<feature type="transmembrane region" description="Helical" evidence="1">
    <location>
        <begin position="129"/>
        <end position="146"/>
    </location>
</feature>
<accession>A0AAD0QJS8</accession>
<dbReference type="InterPro" id="IPR007418">
    <property type="entry name" value="DUF474"/>
</dbReference>
<keyword evidence="1" id="KW-0472">Membrane</keyword>
<keyword evidence="1" id="KW-1133">Transmembrane helix</keyword>
<dbReference type="Proteomes" id="UP000289132">
    <property type="component" value="Unassembled WGS sequence"/>
</dbReference>
<dbReference type="EMBL" id="PDKD01000002">
    <property type="protein sequence ID" value="RXJ92731.1"/>
    <property type="molecule type" value="Genomic_DNA"/>
</dbReference>
<dbReference type="AlphaFoldDB" id="A0AAD0QJS8"/>
<dbReference type="PIRSF" id="PIRSF015875">
    <property type="entry name" value="UCP015875"/>
    <property type="match status" value="1"/>
</dbReference>
<keyword evidence="5" id="KW-1185">Reference proteome</keyword>
<reference evidence="3 5" key="1">
    <citation type="submission" date="2017-10" db="EMBL/GenBank/DDBJ databases">
        <title>Genomics of the genus Arcobacter.</title>
        <authorList>
            <person name="Perez-Cataluna A."/>
            <person name="Figueras M.J."/>
        </authorList>
    </citation>
    <scope>NUCLEOTIDE SEQUENCE [LARGE SCALE GENOMIC DNA]</scope>
    <source>
        <strain evidence="3 5">LMG 25534</strain>
    </source>
</reference>
<evidence type="ECO:0000313" key="4">
    <source>
        <dbReference type="Proteomes" id="UP000254504"/>
    </source>
</evidence>
<evidence type="ECO:0000313" key="5">
    <source>
        <dbReference type="Proteomes" id="UP000289132"/>
    </source>
</evidence>
<organism evidence="2 4">
    <name type="scientific">Aliarcobacter trophiarum LMG 25534</name>
    <dbReference type="NCBI Taxonomy" id="1032241"/>
    <lineage>
        <taxon>Bacteria</taxon>
        <taxon>Pseudomonadati</taxon>
        <taxon>Campylobacterota</taxon>
        <taxon>Epsilonproteobacteria</taxon>
        <taxon>Campylobacterales</taxon>
        <taxon>Arcobacteraceae</taxon>
        <taxon>Aliarcobacter</taxon>
    </lineage>
</organism>
<evidence type="ECO:0000313" key="2">
    <source>
        <dbReference type="EMBL" id="AXK49001.1"/>
    </source>
</evidence>
<keyword evidence="1" id="KW-0812">Transmembrane</keyword>
<dbReference type="RefSeq" id="WP_115428505.1">
    <property type="nucleotide sequence ID" value="NZ_CP031367.1"/>
</dbReference>
<gene>
    <name evidence="2" type="ORF">ATR_1138</name>
    <name evidence="3" type="ORF">CRU87_02815</name>
</gene>
<dbReference type="KEGG" id="atp:ATR_1138"/>